<comment type="caution">
    <text evidence="2">The sequence shown here is derived from an EMBL/GenBank/DDBJ whole genome shotgun (WGS) entry which is preliminary data.</text>
</comment>
<name>A0ABQ7CFF4_BRACR</name>
<proteinExistence type="predicted"/>
<keyword evidence="3" id="KW-1185">Reference proteome</keyword>
<organism evidence="2 3">
    <name type="scientific">Brassica cretica</name>
    <name type="common">Mustard</name>
    <dbReference type="NCBI Taxonomy" id="69181"/>
    <lineage>
        <taxon>Eukaryota</taxon>
        <taxon>Viridiplantae</taxon>
        <taxon>Streptophyta</taxon>
        <taxon>Embryophyta</taxon>
        <taxon>Tracheophyta</taxon>
        <taxon>Spermatophyta</taxon>
        <taxon>Magnoliopsida</taxon>
        <taxon>eudicotyledons</taxon>
        <taxon>Gunneridae</taxon>
        <taxon>Pentapetalae</taxon>
        <taxon>rosids</taxon>
        <taxon>malvids</taxon>
        <taxon>Brassicales</taxon>
        <taxon>Brassicaceae</taxon>
        <taxon>Brassiceae</taxon>
        <taxon>Brassica</taxon>
    </lineage>
</organism>
<evidence type="ECO:0000313" key="3">
    <source>
        <dbReference type="Proteomes" id="UP000266723"/>
    </source>
</evidence>
<feature type="transmembrane region" description="Helical" evidence="1">
    <location>
        <begin position="30"/>
        <end position="50"/>
    </location>
</feature>
<reference evidence="2 3" key="1">
    <citation type="journal article" date="2020" name="BMC Genomics">
        <title>Intraspecific diversification of the crop wild relative Brassica cretica Lam. using demographic model selection.</title>
        <authorList>
            <person name="Kioukis A."/>
            <person name="Michalopoulou V.A."/>
            <person name="Briers L."/>
            <person name="Pirintsos S."/>
            <person name="Studholme D.J."/>
            <person name="Pavlidis P."/>
            <person name="Sarris P.F."/>
        </authorList>
    </citation>
    <scope>NUCLEOTIDE SEQUENCE [LARGE SCALE GENOMIC DNA]</scope>
    <source>
        <strain evidence="3">cv. PFS-1207/04</strain>
    </source>
</reference>
<keyword evidence="1" id="KW-0812">Transmembrane</keyword>
<accession>A0ABQ7CFF4</accession>
<evidence type="ECO:0008006" key="4">
    <source>
        <dbReference type="Google" id="ProtNLM"/>
    </source>
</evidence>
<dbReference type="EMBL" id="QGKV02000832">
    <property type="protein sequence ID" value="KAF3550854.1"/>
    <property type="molecule type" value="Genomic_DNA"/>
</dbReference>
<sequence length="67" mass="6990">MASAFRAGNALSMEPRLLGLTTLLFRSRQVVVGILAVLRVITLACLMPVLPGPKGGVLCQEGGQALL</sequence>
<evidence type="ECO:0000313" key="2">
    <source>
        <dbReference type="EMBL" id="KAF3550854.1"/>
    </source>
</evidence>
<dbReference type="Proteomes" id="UP000266723">
    <property type="component" value="Unassembled WGS sequence"/>
</dbReference>
<gene>
    <name evidence="2" type="ORF">DY000_02003679</name>
</gene>
<keyword evidence="1" id="KW-1133">Transmembrane helix</keyword>
<protein>
    <recommendedName>
        <fullName evidence="4">CASP-like protein</fullName>
    </recommendedName>
</protein>
<evidence type="ECO:0000256" key="1">
    <source>
        <dbReference type="SAM" id="Phobius"/>
    </source>
</evidence>
<keyword evidence="1" id="KW-0472">Membrane</keyword>